<dbReference type="Gene3D" id="4.10.830.10">
    <property type="entry name" value="30s Ribosomal Protein S14, Chain N"/>
    <property type="match status" value="1"/>
</dbReference>
<keyword evidence="3" id="KW-1185">Reference proteome</keyword>
<organism evidence="2 3">
    <name type="scientific">Laticauda laticaudata</name>
    <name type="common">Blue-ringed sea krait</name>
    <name type="synonym">Blue-lipped sea krait</name>
    <dbReference type="NCBI Taxonomy" id="8630"/>
    <lineage>
        <taxon>Eukaryota</taxon>
        <taxon>Metazoa</taxon>
        <taxon>Chordata</taxon>
        <taxon>Craniata</taxon>
        <taxon>Vertebrata</taxon>
        <taxon>Euteleostomi</taxon>
        <taxon>Lepidosauria</taxon>
        <taxon>Squamata</taxon>
        <taxon>Bifurcata</taxon>
        <taxon>Unidentata</taxon>
        <taxon>Episquamata</taxon>
        <taxon>Toxicofera</taxon>
        <taxon>Serpentes</taxon>
        <taxon>Colubroidea</taxon>
        <taxon>Elapidae</taxon>
        <taxon>Laticaudinae</taxon>
        <taxon>Laticauda</taxon>
    </lineage>
</organism>
<reference evidence="2" key="1">
    <citation type="submission" date="2025-08" db="UniProtKB">
        <authorList>
            <consortium name="Ensembl"/>
        </authorList>
    </citation>
    <scope>IDENTIFICATION</scope>
</reference>
<name>A0A8C5RGU7_LATLA</name>
<dbReference type="GeneTree" id="ENSGT00990000212352"/>
<accession>A0A8C5RGU7</accession>
<dbReference type="AlphaFoldDB" id="A0A8C5RGU7"/>
<dbReference type="Ensembl" id="ENSLLTT00000001305.1">
    <property type="protein sequence ID" value="ENSLLTP00000001261.1"/>
    <property type="gene ID" value="ENSLLTG00000000977.1"/>
</dbReference>
<dbReference type="InterPro" id="IPR043140">
    <property type="entry name" value="Ribosomal_uS14_sf"/>
</dbReference>
<proteinExistence type="predicted"/>
<dbReference type="Proteomes" id="UP000694406">
    <property type="component" value="Unplaced"/>
</dbReference>
<reference evidence="2" key="2">
    <citation type="submission" date="2025-09" db="UniProtKB">
        <authorList>
            <consortium name="Ensembl"/>
        </authorList>
    </citation>
    <scope>IDENTIFICATION</scope>
</reference>
<protein>
    <submittedName>
        <fullName evidence="2">Uncharacterized protein</fullName>
    </submittedName>
</protein>
<evidence type="ECO:0000313" key="2">
    <source>
        <dbReference type="Ensembl" id="ENSLLTP00000001261.1"/>
    </source>
</evidence>
<evidence type="ECO:0000256" key="1">
    <source>
        <dbReference type="SAM" id="MobiDB-lite"/>
    </source>
</evidence>
<sequence length="75" mass="8206">MTTAKGHQQLYCSHPGKSGSGSTCLSSSLRCMCFSWYRLILKYGLNMCCPFIKVRAKGGCVDPAMHFWLPTAIAG</sequence>
<evidence type="ECO:0000313" key="3">
    <source>
        <dbReference type="Proteomes" id="UP000694406"/>
    </source>
</evidence>
<feature type="region of interest" description="Disordered" evidence="1">
    <location>
        <begin position="1"/>
        <end position="22"/>
    </location>
</feature>